<dbReference type="InterPro" id="IPR000620">
    <property type="entry name" value="EamA_dom"/>
</dbReference>
<keyword evidence="4 6" id="KW-1133">Transmembrane helix</keyword>
<evidence type="ECO:0000313" key="9">
    <source>
        <dbReference type="Proteomes" id="UP000332515"/>
    </source>
</evidence>
<keyword evidence="3 6" id="KW-0812">Transmembrane</keyword>
<evidence type="ECO:0000256" key="1">
    <source>
        <dbReference type="ARBA" id="ARBA00004141"/>
    </source>
</evidence>
<feature type="transmembrane region" description="Helical" evidence="6">
    <location>
        <begin position="245"/>
        <end position="264"/>
    </location>
</feature>
<feature type="transmembrane region" description="Helical" evidence="6">
    <location>
        <begin position="270"/>
        <end position="288"/>
    </location>
</feature>
<proteinExistence type="inferred from homology"/>
<comment type="similarity">
    <text evidence="2">Belongs to the drug/metabolite transporter (DMT) superfamily. 10 TMS drug/metabolite exporter (DME) (TC 2.A.7.3) family.</text>
</comment>
<feature type="domain" description="EamA" evidence="7">
    <location>
        <begin position="16"/>
        <end position="146"/>
    </location>
</feature>
<comment type="caution">
    <text evidence="8">The sequence shown here is derived from an EMBL/GenBank/DDBJ whole genome shotgun (WGS) entry which is preliminary data.</text>
</comment>
<evidence type="ECO:0000256" key="2">
    <source>
        <dbReference type="ARBA" id="ARBA00009853"/>
    </source>
</evidence>
<dbReference type="InterPro" id="IPR037185">
    <property type="entry name" value="EmrE-like"/>
</dbReference>
<feature type="transmembrane region" description="Helical" evidence="6">
    <location>
        <begin position="12"/>
        <end position="31"/>
    </location>
</feature>
<evidence type="ECO:0000256" key="4">
    <source>
        <dbReference type="ARBA" id="ARBA00022989"/>
    </source>
</evidence>
<dbReference type="PANTHER" id="PTHR22911">
    <property type="entry name" value="ACYL-MALONYL CONDENSING ENZYME-RELATED"/>
    <property type="match status" value="1"/>
</dbReference>
<feature type="transmembrane region" description="Helical" evidence="6">
    <location>
        <begin position="80"/>
        <end position="97"/>
    </location>
</feature>
<dbReference type="SUPFAM" id="SSF103481">
    <property type="entry name" value="Multidrug resistance efflux transporter EmrE"/>
    <property type="match status" value="2"/>
</dbReference>
<sequence>MTSQALTQDRSTAVLAGIGLAIAAYFCFSSQDALIKWLVDGASVWQILFMRSLTIFVLSLASGRGKVIRAVARTPTFRGLILRASLMLSAWLLFYNAARELPLADLETLYFAAPLIVTLLAAPLLGERVGLVRWGATLLGFGGVVVACAAEASGVSLAAGMALAAAALWALSYVLLRRISEAETTQVQMVVINGFFLIACGIALPWVWTPVAPSHLALMGLIGVVGGGGQFLLYESVRRAPASALAPFEYTALLWAFLYSYAIWNHAPSSNVVVGALMIVASGLVVFVREVRDMRRPLA</sequence>
<dbReference type="GO" id="GO:0016020">
    <property type="term" value="C:membrane"/>
    <property type="evidence" value="ECO:0007669"/>
    <property type="project" value="UniProtKB-SubCell"/>
</dbReference>
<dbReference type="RefSeq" id="WP_153478698.1">
    <property type="nucleotide sequence ID" value="NZ_VWNA01000001.1"/>
</dbReference>
<feature type="transmembrane region" description="Helical" evidence="6">
    <location>
        <begin position="109"/>
        <end position="126"/>
    </location>
</feature>
<feature type="transmembrane region" description="Helical" evidence="6">
    <location>
        <begin position="158"/>
        <end position="176"/>
    </location>
</feature>
<feature type="domain" description="EamA" evidence="7">
    <location>
        <begin position="159"/>
        <end position="287"/>
    </location>
</feature>
<accession>A0A6A7XYE0</accession>
<evidence type="ECO:0000256" key="6">
    <source>
        <dbReference type="SAM" id="Phobius"/>
    </source>
</evidence>
<feature type="transmembrane region" description="Helical" evidence="6">
    <location>
        <begin position="214"/>
        <end position="233"/>
    </location>
</feature>
<dbReference type="AlphaFoldDB" id="A0A6A7XYE0"/>
<evidence type="ECO:0000259" key="7">
    <source>
        <dbReference type="Pfam" id="PF00892"/>
    </source>
</evidence>
<reference evidence="8 9" key="1">
    <citation type="submission" date="2019-09" db="EMBL/GenBank/DDBJ databases">
        <title>Segnochrobactrum spirostomi gen. nov., sp. nov., isolated from the ciliate Spirostomum cf. yagiui and description of a novel family, Segnochrobactraceae fam. nov. within the order Rhizobiales of the class Alphaproteobacteria.</title>
        <authorList>
            <person name="Akter S."/>
            <person name="Shazib S.U.A."/>
            <person name="Shin M.K."/>
        </authorList>
    </citation>
    <scope>NUCLEOTIDE SEQUENCE [LARGE SCALE GENOMIC DNA]</scope>
    <source>
        <strain evidence="8 9">Sp-1</strain>
    </source>
</reference>
<evidence type="ECO:0000256" key="3">
    <source>
        <dbReference type="ARBA" id="ARBA00022692"/>
    </source>
</evidence>
<feature type="transmembrane region" description="Helical" evidence="6">
    <location>
        <begin position="188"/>
        <end position="208"/>
    </location>
</feature>
<evidence type="ECO:0000313" key="8">
    <source>
        <dbReference type="EMBL" id="MQT11714.1"/>
    </source>
</evidence>
<feature type="transmembrane region" description="Helical" evidence="6">
    <location>
        <begin position="131"/>
        <end position="152"/>
    </location>
</feature>
<comment type="subcellular location">
    <subcellularLocation>
        <location evidence="1">Membrane</location>
        <topology evidence="1">Multi-pass membrane protein</topology>
    </subcellularLocation>
</comment>
<dbReference type="EMBL" id="VWNA01000001">
    <property type="protein sequence ID" value="MQT11714.1"/>
    <property type="molecule type" value="Genomic_DNA"/>
</dbReference>
<dbReference type="PANTHER" id="PTHR22911:SF6">
    <property type="entry name" value="SOLUTE CARRIER FAMILY 35 MEMBER G1"/>
    <property type="match status" value="1"/>
</dbReference>
<dbReference type="Proteomes" id="UP000332515">
    <property type="component" value="Unassembled WGS sequence"/>
</dbReference>
<gene>
    <name evidence="8" type="ORF">F0357_03290</name>
</gene>
<protein>
    <submittedName>
        <fullName evidence="8">DMT family transporter</fullName>
    </submittedName>
</protein>
<dbReference type="Pfam" id="PF00892">
    <property type="entry name" value="EamA"/>
    <property type="match status" value="2"/>
</dbReference>
<feature type="transmembrane region" description="Helical" evidence="6">
    <location>
        <begin position="43"/>
        <end position="60"/>
    </location>
</feature>
<evidence type="ECO:0000256" key="5">
    <source>
        <dbReference type="ARBA" id="ARBA00023136"/>
    </source>
</evidence>
<keyword evidence="5 6" id="KW-0472">Membrane</keyword>
<organism evidence="8 9">
    <name type="scientific">Segnochrobactrum spirostomi</name>
    <dbReference type="NCBI Taxonomy" id="2608987"/>
    <lineage>
        <taxon>Bacteria</taxon>
        <taxon>Pseudomonadati</taxon>
        <taxon>Pseudomonadota</taxon>
        <taxon>Alphaproteobacteria</taxon>
        <taxon>Hyphomicrobiales</taxon>
        <taxon>Segnochrobactraceae</taxon>
        <taxon>Segnochrobactrum</taxon>
    </lineage>
</organism>
<name>A0A6A7XYE0_9HYPH</name>
<keyword evidence="9" id="KW-1185">Reference proteome</keyword>